<evidence type="ECO:0000313" key="3">
    <source>
        <dbReference type="EMBL" id="ASS36956.1"/>
    </source>
</evidence>
<dbReference type="KEGG" id="afq:AFA_18580"/>
<reference evidence="2 4" key="2">
    <citation type="submission" date="2017-05" db="EMBL/GenBank/DDBJ databases">
        <authorList>
            <person name="Qiu J.G."/>
            <person name="He J."/>
        </authorList>
    </citation>
    <scope>NUCLEOTIDE SEQUENCE [LARGE SCALE GENOMIC DNA]</scope>
    <source>
        <strain evidence="2 4">JQ135</strain>
    </source>
</reference>
<reference evidence="3" key="1">
    <citation type="submission" date="2016-11" db="EMBL/GenBank/DDBJ databases">
        <title>Genes cluster related with the biodegradation of pyridine derivatives from Alcaligenes faecalis strain JQ135.</title>
        <authorList>
            <person name="Qiu J.G."/>
            <person name="He J."/>
        </authorList>
    </citation>
    <scope>NUCLEOTIDE SEQUENCE</scope>
    <source>
        <strain evidence="3">JQ135</strain>
    </source>
</reference>
<dbReference type="InterPro" id="IPR018713">
    <property type="entry name" value="MPAB/Lcp_cat_dom"/>
</dbReference>
<dbReference type="EMBL" id="KY230187">
    <property type="protein sequence ID" value="ASS36956.1"/>
    <property type="molecule type" value="Genomic_DNA"/>
</dbReference>
<proteinExistence type="predicted"/>
<dbReference type="Proteomes" id="UP000214561">
    <property type="component" value="Chromosome"/>
</dbReference>
<name>A0A223APX7_ALCFA</name>
<evidence type="ECO:0000313" key="2">
    <source>
        <dbReference type="EMBL" id="ASR91585.1"/>
    </source>
</evidence>
<dbReference type="AlphaFoldDB" id="A0A223APX7"/>
<sequence length="291" mass="32925">MLSIRQYVENQIHIITGLQGSPVDFTTPAGEPGLFGPQSAVWEVHADFTSMMLGGISALCLQMLDPKVLAGVWDHSRFRQDMQGRLSRTAQFISAVSYAGTEQAERCIDQVRRVHEHVHGYLPDGTPYDANDPELLRWVHHTQAYCFLQSHMRWRNARLAPEQQDRYVAQYSKVAVLLGADGLVMDAASLRELFAQAGPQLRVDARTREVATILMSSHTLFKGPKAWVARVFLLAALDMLPEWAQRCFEHRPSAISMWWRRKVVNSVAGVLRWATRNGSVHRARRRVANLA</sequence>
<dbReference type="PANTHER" id="PTHR36151">
    <property type="entry name" value="BLR2777 PROTEIN"/>
    <property type="match status" value="1"/>
</dbReference>
<organism evidence="3">
    <name type="scientific">Alcaligenes faecalis</name>
    <dbReference type="NCBI Taxonomy" id="511"/>
    <lineage>
        <taxon>Bacteria</taxon>
        <taxon>Pseudomonadati</taxon>
        <taxon>Pseudomonadota</taxon>
        <taxon>Betaproteobacteria</taxon>
        <taxon>Burkholderiales</taxon>
        <taxon>Alcaligenaceae</taxon>
        <taxon>Alcaligenes</taxon>
    </lineage>
</organism>
<gene>
    <name evidence="2" type="ORF">AFA_18580</name>
</gene>
<dbReference type="Pfam" id="PF09995">
    <property type="entry name" value="MPAB_Lcp_cat"/>
    <property type="match status" value="1"/>
</dbReference>
<evidence type="ECO:0000259" key="1">
    <source>
        <dbReference type="Pfam" id="PF09995"/>
    </source>
</evidence>
<accession>A0A223APX7</accession>
<dbReference type="EMBL" id="CP021641">
    <property type="protein sequence ID" value="ASR91585.1"/>
    <property type="molecule type" value="Genomic_DNA"/>
</dbReference>
<dbReference type="GO" id="GO:0016491">
    <property type="term" value="F:oxidoreductase activity"/>
    <property type="evidence" value="ECO:0007669"/>
    <property type="project" value="InterPro"/>
</dbReference>
<feature type="domain" description="ER-bound oxygenase mpaB/mpaB'/Rubber oxygenase catalytic" evidence="1">
    <location>
        <begin position="42"/>
        <end position="264"/>
    </location>
</feature>
<protein>
    <recommendedName>
        <fullName evidence="1">ER-bound oxygenase mpaB/mpaB'/Rubber oxygenase catalytic domain-containing protein</fullName>
    </recommendedName>
</protein>
<dbReference type="RefSeq" id="WP_094198470.1">
    <property type="nucleotide sequence ID" value="NZ_CP021641.1"/>
</dbReference>
<dbReference type="PANTHER" id="PTHR36151:SF3">
    <property type="entry name" value="ER-BOUND OXYGENASE MPAB_MPAB'_RUBBER OXYGENASE CATALYTIC DOMAIN-CONTAINING PROTEIN"/>
    <property type="match status" value="1"/>
</dbReference>
<evidence type="ECO:0000313" key="4">
    <source>
        <dbReference type="Proteomes" id="UP000214561"/>
    </source>
</evidence>